<evidence type="ECO:0000313" key="1">
    <source>
        <dbReference type="EMBL" id="KAI3785138.1"/>
    </source>
</evidence>
<accession>A0ACB9GNP2</accession>
<proteinExistence type="predicted"/>
<organism evidence="1 2">
    <name type="scientific">Smallanthus sonchifolius</name>
    <dbReference type="NCBI Taxonomy" id="185202"/>
    <lineage>
        <taxon>Eukaryota</taxon>
        <taxon>Viridiplantae</taxon>
        <taxon>Streptophyta</taxon>
        <taxon>Embryophyta</taxon>
        <taxon>Tracheophyta</taxon>
        <taxon>Spermatophyta</taxon>
        <taxon>Magnoliopsida</taxon>
        <taxon>eudicotyledons</taxon>
        <taxon>Gunneridae</taxon>
        <taxon>Pentapetalae</taxon>
        <taxon>asterids</taxon>
        <taxon>campanulids</taxon>
        <taxon>Asterales</taxon>
        <taxon>Asteraceae</taxon>
        <taxon>Asteroideae</taxon>
        <taxon>Heliantheae alliance</taxon>
        <taxon>Millerieae</taxon>
        <taxon>Smallanthus</taxon>
    </lineage>
</organism>
<sequence length="75" mass="8181">MFLNNLERETASANFGLTSPSPAASLPDPIFVFKKPFCKVQNSNRSIEIRLLDLRGLIECLLLMVSGCVVAGIRG</sequence>
<evidence type="ECO:0000313" key="2">
    <source>
        <dbReference type="Proteomes" id="UP001056120"/>
    </source>
</evidence>
<dbReference type="EMBL" id="CM042031">
    <property type="protein sequence ID" value="KAI3785138.1"/>
    <property type="molecule type" value="Genomic_DNA"/>
</dbReference>
<protein>
    <submittedName>
        <fullName evidence="1">Uncharacterized protein</fullName>
    </submittedName>
</protein>
<reference evidence="1 2" key="2">
    <citation type="journal article" date="2022" name="Mol. Ecol. Resour.">
        <title>The genomes of chicory, endive, great burdock and yacon provide insights into Asteraceae paleo-polyploidization history and plant inulin production.</title>
        <authorList>
            <person name="Fan W."/>
            <person name="Wang S."/>
            <person name="Wang H."/>
            <person name="Wang A."/>
            <person name="Jiang F."/>
            <person name="Liu H."/>
            <person name="Zhao H."/>
            <person name="Xu D."/>
            <person name="Zhang Y."/>
        </authorList>
    </citation>
    <scope>NUCLEOTIDE SEQUENCE [LARGE SCALE GENOMIC DNA]</scope>
    <source>
        <strain evidence="2">cv. Yunnan</strain>
        <tissue evidence="1">Leaves</tissue>
    </source>
</reference>
<gene>
    <name evidence="1" type="ORF">L1987_44251</name>
</gene>
<keyword evidence="2" id="KW-1185">Reference proteome</keyword>
<name>A0ACB9GNP2_9ASTR</name>
<comment type="caution">
    <text evidence="1">The sequence shown here is derived from an EMBL/GenBank/DDBJ whole genome shotgun (WGS) entry which is preliminary data.</text>
</comment>
<reference evidence="2" key="1">
    <citation type="journal article" date="2022" name="Mol. Ecol. Resour.">
        <title>The genomes of chicory, endive, great burdock and yacon provide insights into Asteraceae palaeo-polyploidization history and plant inulin production.</title>
        <authorList>
            <person name="Fan W."/>
            <person name="Wang S."/>
            <person name="Wang H."/>
            <person name="Wang A."/>
            <person name="Jiang F."/>
            <person name="Liu H."/>
            <person name="Zhao H."/>
            <person name="Xu D."/>
            <person name="Zhang Y."/>
        </authorList>
    </citation>
    <scope>NUCLEOTIDE SEQUENCE [LARGE SCALE GENOMIC DNA]</scope>
    <source>
        <strain evidence="2">cv. Yunnan</strain>
    </source>
</reference>
<dbReference type="Proteomes" id="UP001056120">
    <property type="component" value="Linkage Group LG14"/>
</dbReference>